<name>A2SY12_MESVI</name>
<feature type="binding site" evidence="7">
    <location>
        <position position="122"/>
    </location>
    <ligand>
        <name>chlorophyll a</name>
        <dbReference type="ChEBI" id="CHEBI:58416"/>
        <label>1</label>
    </ligand>
</feature>
<evidence type="ECO:0000256" key="4">
    <source>
        <dbReference type="ARBA" id="ARBA00022531"/>
    </source>
</evidence>
<feature type="binding site" evidence="7">
    <location>
        <position position="184"/>
    </location>
    <ligand>
        <name>chlorophyll a</name>
        <dbReference type="ChEBI" id="CHEBI:58416"/>
        <label>1</label>
    </ligand>
</feature>
<organism evidence="10">
    <name type="scientific">Mesostigma viride</name>
    <name type="common">Green alga</name>
    <dbReference type="NCBI Taxonomy" id="41882"/>
    <lineage>
        <taxon>Eukaryota</taxon>
        <taxon>Viridiplantae</taxon>
        <taxon>Streptophyta</taxon>
        <taxon>Mesostigmatophyceae</taxon>
        <taxon>Mesostigmatales</taxon>
        <taxon>Mesostigmataceae</taxon>
        <taxon>Mesostigma</taxon>
    </lineage>
</organism>
<comment type="similarity">
    <text evidence="8">Belongs to the light-harvesting chlorophyll a/b-binding (LHC) protein family.</text>
</comment>
<feature type="binding site" description="axial binding residue" evidence="7">
    <location>
        <position position="220"/>
    </location>
    <ligand>
        <name>chlorophyll a</name>
        <dbReference type="ChEBI" id="CHEBI:58416"/>
        <label>4</label>
    </ligand>
    <ligandPart>
        <name>Mg</name>
        <dbReference type="ChEBI" id="CHEBI:25107"/>
    </ligandPart>
</feature>
<reference evidence="10" key="1">
    <citation type="submission" date="2006-01" db="EMBL/GenBank/DDBJ databases">
        <title>Antenna proteins of the green alga Mesostigma viride.</title>
        <authorList>
            <person name="Borza T.C."/>
            <person name="Lee R.W."/>
        </authorList>
    </citation>
    <scope>NUCLEOTIDE SEQUENCE</scope>
    <source>
        <strain evidence="10">CCMP2046</strain>
    </source>
</reference>
<protein>
    <recommendedName>
        <fullName evidence="8">Chlorophyll a-b binding protein, chloroplastic</fullName>
    </recommendedName>
</protein>
<proteinExistence type="evidence at transcript level"/>
<keyword evidence="8" id="KW-0793">Thylakoid</keyword>
<evidence type="ECO:0000313" key="12">
    <source>
        <dbReference type="EMBL" id="LAC45510.1"/>
    </source>
</evidence>
<dbReference type="EMBL" id="ICQU01000025">
    <property type="protein sequence ID" value="LAC45510.1"/>
    <property type="molecule type" value="mRNA"/>
</dbReference>
<feature type="signal peptide" evidence="9">
    <location>
        <begin position="1"/>
        <end position="21"/>
    </location>
</feature>
<keyword evidence="5 8" id="KW-0934">Plastid</keyword>
<reference evidence="11" key="2">
    <citation type="journal article" date="2007" name="Plant Physiol.">
        <title>Tracing the evolution of the light-harvesting antennae in chlorophyll a/b-containing organisms.</title>
        <authorList>
            <person name="Koziol A.G."/>
            <person name="Borza T."/>
            <person name="Ishida K."/>
            <person name="Keeling P."/>
            <person name="Lee R.W."/>
            <person name="Durnford D.G."/>
        </authorList>
    </citation>
    <scope>NUCLEOTIDE SEQUENCE</scope>
</reference>
<evidence type="ECO:0000256" key="9">
    <source>
        <dbReference type="SAM" id="SignalP"/>
    </source>
</evidence>
<evidence type="ECO:0000313" key="10">
    <source>
        <dbReference type="EMBL" id="ABD37878.1"/>
    </source>
</evidence>
<evidence type="ECO:0000256" key="6">
    <source>
        <dbReference type="ARBA" id="ARBA00022991"/>
    </source>
</evidence>
<keyword evidence="8" id="KW-0603">Photosystem I</keyword>
<evidence type="ECO:0000256" key="5">
    <source>
        <dbReference type="ARBA" id="ARBA00022640"/>
    </source>
</evidence>
<dbReference type="PANTHER" id="PTHR21649">
    <property type="entry name" value="CHLOROPHYLL A/B BINDING PROTEIN"/>
    <property type="match status" value="1"/>
</dbReference>
<comment type="function">
    <text evidence="8">The light-harvesting complex (LHC) functions as a light receptor, it captures and delivers excitation energy to photosystems with which it is closely associated.</text>
</comment>
<keyword evidence="8" id="KW-0604">Photosystem II</keyword>
<dbReference type="SUPFAM" id="SSF103511">
    <property type="entry name" value="Chlorophyll a-b binding protein"/>
    <property type="match status" value="1"/>
</dbReference>
<evidence type="ECO:0000256" key="8">
    <source>
        <dbReference type="RuleBase" id="RU363080"/>
    </source>
</evidence>
<keyword evidence="6 8" id="KW-0157">Chromophore</keyword>
<dbReference type="InterPro" id="IPR001344">
    <property type="entry name" value="Chloro_AB-bd_pln"/>
</dbReference>
<evidence type="ECO:0000256" key="3">
    <source>
        <dbReference type="ARBA" id="ARBA00022528"/>
    </source>
</evidence>
<feature type="binding site" description="axial binding residue" evidence="7">
    <location>
        <position position="86"/>
    </location>
    <ligand>
        <name>chlorophyll b</name>
        <dbReference type="ChEBI" id="CHEBI:61721"/>
        <label>1</label>
    </ligand>
    <ligandPart>
        <name>Mg</name>
        <dbReference type="ChEBI" id="CHEBI:25107"/>
    </ligandPart>
</feature>
<comment type="subcellular location">
    <subcellularLocation>
        <location evidence="1 8">Plastid</location>
        <location evidence="1 8">Chloroplast thylakoid membrane</location>
    </subcellularLocation>
</comment>
<dbReference type="EMBL" id="DQ370066">
    <property type="protein sequence ID" value="ABD37878.1"/>
    <property type="molecule type" value="mRNA"/>
</dbReference>
<dbReference type="GO" id="GO:0009522">
    <property type="term" value="C:photosystem I"/>
    <property type="evidence" value="ECO:0007669"/>
    <property type="project" value="UniProtKB-KW"/>
</dbReference>
<feature type="binding site" evidence="7">
    <location>
        <position position="81"/>
    </location>
    <ligand>
        <name>chlorophyll a</name>
        <dbReference type="ChEBI" id="CHEBI:58416"/>
        <label>1</label>
    </ligand>
</feature>
<sequence length="225" mass="23937">MVAALIQSTFLGASVAAAATAAPVAKKTDSRVTCMAERKLWAPGLVKAPAHLDGSLPGDFGYDPLGLAKDPVSLARYREAEVMNGRWAMLGVAGMLAPELVGQGTWLSAQDWAVTGGKPTYLGNELPYGFGTVLAVEFFCLSWVEISRGLEKDPMKRIYPGGAFDPLGFGKDEVNKVKELRNGRLAMVAFVGMWCQGIHVGGGPVSNLMDHLADPLHNNAARLPL</sequence>
<accession>A2SY12</accession>
<evidence type="ECO:0000256" key="2">
    <source>
        <dbReference type="ARBA" id="ARBA00022494"/>
    </source>
</evidence>
<keyword evidence="4 8" id="KW-0602">Photosynthesis</keyword>
<dbReference type="GO" id="GO:0009523">
    <property type="term" value="C:photosystem II"/>
    <property type="evidence" value="ECO:0007669"/>
    <property type="project" value="UniProtKB-KW"/>
</dbReference>
<keyword evidence="3 8" id="KW-0150">Chloroplast</keyword>
<feature type="binding site" evidence="7">
    <location>
        <position position="178"/>
    </location>
    <ligand>
        <name>chlorophyll a</name>
        <dbReference type="ChEBI" id="CHEBI:58416"/>
        <label>1</label>
    </ligand>
</feature>
<feature type="chain" id="PRO_5007633983" description="Chlorophyll a-b binding protein, chloroplastic" evidence="9">
    <location>
        <begin position="22"/>
        <end position="225"/>
    </location>
</feature>
<evidence type="ECO:0000256" key="1">
    <source>
        <dbReference type="ARBA" id="ARBA00004334"/>
    </source>
</evidence>
<dbReference type="Pfam" id="PF00504">
    <property type="entry name" value="Chloroa_b-bind"/>
    <property type="match status" value="1"/>
</dbReference>
<dbReference type="GO" id="GO:0009535">
    <property type="term" value="C:chloroplast thylakoid membrane"/>
    <property type="evidence" value="ECO:0007669"/>
    <property type="project" value="UniProtKB-SubCell"/>
</dbReference>
<evidence type="ECO:0000256" key="7">
    <source>
        <dbReference type="PIRSR" id="PIRSR601344-1"/>
    </source>
</evidence>
<reference evidence="12" key="3">
    <citation type="journal article" date="2021" name="Plant Cell">
        <title>Unique peripheral antennas in the photosystems of the streptophyte alga Mesostigma viride.</title>
        <authorList>
            <person name="Aso M."/>
            <person name="Matsumae R."/>
            <person name="Tanaka A."/>
            <person name="Tanaka R."/>
            <person name="Takabayashi A."/>
        </authorList>
    </citation>
    <scope>NUCLEOTIDE SEQUENCE</scope>
    <source>
        <tissue evidence="12">Whole cell</tissue>
    </source>
</reference>
<dbReference type="InterPro" id="IPR022796">
    <property type="entry name" value="Chloroa_b-bind"/>
</dbReference>
<dbReference type="EMBL" id="BK006026">
    <property type="protein sequence ID" value="DAA05929.1"/>
    <property type="molecule type" value="mRNA"/>
</dbReference>
<keyword evidence="2 7" id="KW-0148">Chlorophyll</keyword>
<gene>
    <name evidence="12" type="primary">LHCA1</name>
</gene>
<feature type="binding site" evidence="7">
    <location>
        <position position="196"/>
    </location>
    <ligand>
        <name>chlorophyll a</name>
        <dbReference type="ChEBI" id="CHEBI:58416"/>
        <label>1</label>
    </ligand>
</feature>
<keyword evidence="9" id="KW-0732">Signal</keyword>
<feature type="binding site" evidence="7">
    <location>
        <position position="182"/>
    </location>
    <ligand>
        <name>chlorophyll a</name>
        <dbReference type="ChEBI" id="CHEBI:58416"/>
        <label>1</label>
    </ligand>
</feature>
<dbReference type="Gene3D" id="1.10.3460.10">
    <property type="entry name" value="Chlorophyll a/b binding protein domain"/>
    <property type="match status" value="1"/>
</dbReference>
<dbReference type="GO" id="GO:0009765">
    <property type="term" value="P:photosynthesis, light harvesting"/>
    <property type="evidence" value="ECO:0007669"/>
    <property type="project" value="InterPro"/>
</dbReference>
<feature type="binding site" evidence="7">
    <location>
        <position position="211"/>
    </location>
    <ligand>
        <name>chlorophyll a</name>
        <dbReference type="ChEBI" id="CHEBI:58416"/>
        <label>1</label>
    </ligand>
</feature>
<evidence type="ECO:0000313" key="11">
    <source>
        <dbReference type="EMBL" id="DAA05929.1"/>
    </source>
</evidence>
<dbReference type="AlphaFoldDB" id="A2SY12"/>
<dbReference type="GO" id="GO:0016168">
    <property type="term" value="F:chlorophyll binding"/>
    <property type="evidence" value="ECO:0007669"/>
    <property type="project" value="UniProtKB-KW"/>
</dbReference>
<feature type="binding site" evidence="7">
    <location>
        <position position="179"/>
    </location>
    <ligand>
        <name>chlorophyll a</name>
        <dbReference type="ChEBI" id="CHEBI:58416"/>
        <label>1</label>
    </ligand>
</feature>